<dbReference type="Proteomes" id="UP000294847">
    <property type="component" value="Chromosome 3"/>
</dbReference>
<evidence type="ECO:0000313" key="2">
    <source>
        <dbReference type="Proteomes" id="UP000294847"/>
    </source>
</evidence>
<evidence type="ECO:0000313" key="1">
    <source>
        <dbReference type="EMBL" id="QBZ59955.1"/>
    </source>
</evidence>
<dbReference type="PROSITE" id="PS50127">
    <property type="entry name" value="UBC_2"/>
    <property type="match status" value="1"/>
</dbReference>
<proteinExistence type="predicted"/>
<dbReference type="OMA" id="GPESCSY"/>
<accession>A0A4V1C6I0</accession>
<dbReference type="Pfam" id="PF00179">
    <property type="entry name" value="UQ_con"/>
    <property type="match status" value="1"/>
</dbReference>
<dbReference type="InterPro" id="IPR000608">
    <property type="entry name" value="UBC"/>
</dbReference>
<dbReference type="VEuPathDB" id="FungiDB:M_BR32_EuGene_00101121"/>
<dbReference type="Gene3D" id="3.10.110.10">
    <property type="entry name" value="Ubiquitin Conjugating Enzyme"/>
    <property type="match status" value="1"/>
</dbReference>
<dbReference type="InterPro" id="IPR016135">
    <property type="entry name" value="UBQ-conjugating_enzyme/RWD"/>
</dbReference>
<protein>
    <submittedName>
        <fullName evidence="1">Uncharacterized protein</fullName>
    </submittedName>
</protein>
<dbReference type="EMBL" id="CP034206">
    <property type="protein sequence ID" value="QBZ59955.1"/>
    <property type="molecule type" value="Genomic_DNA"/>
</dbReference>
<dbReference type="AlphaFoldDB" id="A0A4V1C6I0"/>
<gene>
    <name evidence="1" type="ORF">PoMZ_04923</name>
</gene>
<dbReference type="SMR" id="A0A4V1C6I0"/>
<reference evidence="1 2" key="1">
    <citation type="journal article" date="2019" name="Mol. Biol. Evol.">
        <title>Blast fungal genomes show frequent chromosomal changes, gene gains and losses, and effector gene turnover.</title>
        <authorList>
            <person name="Gomez Luciano L.B."/>
            <person name="Jason Tsai I."/>
            <person name="Chuma I."/>
            <person name="Tosa Y."/>
            <person name="Chen Y.H."/>
            <person name="Li J.Y."/>
            <person name="Li M.Y."/>
            <person name="Jade Lu M.Y."/>
            <person name="Nakayashiki H."/>
            <person name="Li W.H."/>
        </authorList>
    </citation>
    <scope>NUCLEOTIDE SEQUENCE [LARGE SCALE GENOMIC DNA]</scope>
    <source>
        <strain evidence="1">MZ5-1-6</strain>
    </source>
</reference>
<organism evidence="1 2">
    <name type="scientific">Pyricularia oryzae</name>
    <name type="common">Rice blast fungus</name>
    <name type="synonym">Magnaporthe oryzae</name>
    <dbReference type="NCBI Taxonomy" id="318829"/>
    <lineage>
        <taxon>Eukaryota</taxon>
        <taxon>Fungi</taxon>
        <taxon>Dikarya</taxon>
        <taxon>Ascomycota</taxon>
        <taxon>Pezizomycotina</taxon>
        <taxon>Sordariomycetes</taxon>
        <taxon>Sordariomycetidae</taxon>
        <taxon>Magnaporthales</taxon>
        <taxon>Pyriculariaceae</taxon>
        <taxon>Pyricularia</taxon>
    </lineage>
</organism>
<name>A0A4V1C6I0_PYROR</name>
<dbReference type="SUPFAM" id="SSF54495">
    <property type="entry name" value="UBC-like"/>
    <property type="match status" value="1"/>
</dbReference>
<sequence>MSKAVQPRIFILLDELAAFEAVEGPTAVSAGRPSNDEDQDLHTWVGTIIGPSVIVGGRNQSSFCDRIYSLKLYCSDKYPYEPPTIHFINKINLPGVDPTDGRVDPSKFNLLKEWIATGNPQQHLKFSISSALYELRTYMQRNYQLPQEEENAVYDCYKDNR</sequence>